<dbReference type="InterPro" id="IPR000182">
    <property type="entry name" value="GNAT_dom"/>
</dbReference>
<evidence type="ECO:0000313" key="2">
    <source>
        <dbReference type="EMBL" id="MBB5226671.1"/>
    </source>
</evidence>
<dbReference type="Proteomes" id="UP000518887">
    <property type="component" value="Unassembled WGS sequence"/>
</dbReference>
<dbReference type="Pfam" id="PF13508">
    <property type="entry name" value="Acetyltransf_7"/>
    <property type="match status" value="1"/>
</dbReference>
<evidence type="ECO:0000259" key="1">
    <source>
        <dbReference type="PROSITE" id="PS51186"/>
    </source>
</evidence>
<keyword evidence="3" id="KW-1185">Reference proteome</keyword>
<dbReference type="PROSITE" id="PS51186">
    <property type="entry name" value="GNAT"/>
    <property type="match status" value="1"/>
</dbReference>
<name>A0A7W8GAH6_9SPIR</name>
<dbReference type="AlphaFoldDB" id="A0A7W8GAH6"/>
<dbReference type="GO" id="GO:0005840">
    <property type="term" value="C:ribosome"/>
    <property type="evidence" value="ECO:0007669"/>
    <property type="project" value="UniProtKB-KW"/>
</dbReference>
<dbReference type="GO" id="GO:0016747">
    <property type="term" value="F:acyltransferase activity, transferring groups other than amino-acyl groups"/>
    <property type="evidence" value="ECO:0007669"/>
    <property type="project" value="InterPro"/>
</dbReference>
<gene>
    <name evidence="2" type="ORF">HNP76_002052</name>
</gene>
<keyword evidence="2" id="KW-0687">Ribonucleoprotein</keyword>
<dbReference type="Gene3D" id="3.40.630.30">
    <property type="match status" value="1"/>
</dbReference>
<keyword evidence="2" id="KW-0689">Ribosomal protein</keyword>
<dbReference type="InterPro" id="IPR016181">
    <property type="entry name" value="Acyl_CoA_acyltransferase"/>
</dbReference>
<proteinExistence type="predicted"/>
<evidence type="ECO:0000313" key="3">
    <source>
        <dbReference type="Proteomes" id="UP000518887"/>
    </source>
</evidence>
<dbReference type="CDD" id="cd04301">
    <property type="entry name" value="NAT_SF"/>
    <property type="match status" value="1"/>
</dbReference>
<organism evidence="2 3">
    <name type="scientific">Treponema ruminis</name>
    <dbReference type="NCBI Taxonomy" id="744515"/>
    <lineage>
        <taxon>Bacteria</taxon>
        <taxon>Pseudomonadati</taxon>
        <taxon>Spirochaetota</taxon>
        <taxon>Spirochaetia</taxon>
        <taxon>Spirochaetales</taxon>
        <taxon>Treponemataceae</taxon>
        <taxon>Treponema</taxon>
    </lineage>
</organism>
<protein>
    <submittedName>
        <fullName evidence="2">Ribosomal protein S18 acetylase RimI-like enzyme</fullName>
    </submittedName>
</protein>
<feature type="domain" description="N-acetyltransferase" evidence="1">
    <location>
        <begin position="3"/>
        <end position="149"/>
    </location>
</feature>
<reference evidence="2 3" key="1">
    <citation type="submission" date="2020-08" db="EMBL/GenBank/DDBJ databases">
        <title>Genomic Encyclopedia of Type Strains, Phase IV (KMG-IV): sequencing the most valuable type-strain genomes for metagenomic binning, comparative biology and taxonomic classification.</title>
        <authorList>
            <person name="Goeker M."/>
        </authorList>
    </citation>
    <scope>NUCLEOTIDE SEQUENCE [LARGE SCALE GENOMIC DNA]</scope>
    <source>
        <strain evidence="2 3">DSM 103462</strain>
    </source>
</reference>
<dbReference type="SUPFAM" id="SSF55729">
    <property type="entry name" value="Acyl-CoA N-acyltransferases (Nat)"/>
    <property type="match status" value="1"/>
</dbReference>
<dbReference type="EMBL" id="JACHFQ010000006">
    <property type="protein sequence ID" value="MBB5226671.1"/>
    <property type="molecule type" value="Genomic_DNA"/>
</dbReference>
<accession>A0A7W8GAH6</accession>
<sequence length="149" mass="16769">MSMQFVKASALDALTLTEISKKAFDSDVQVGAPSAGGPPDYMSLPFHTQMARENHLYKLTDDGLIVGGAVLFLDKDKLYVGRIFVSPEFHRKGYGSCIMREIEAAFSDVKEIALDTPIWNVRTNAFYLKLGYVEVKRDNEFIYYSKNRG</sequence>
<comment type="caution">
    <text evidence="2">The sequence shown here is derived from an EMBL/GenBank/DDBJ whole genome shotgun (WGS) entry which is preliminary data.</text>
</comment>